<keyword evidence="9" id="KW-0443">Lipid metabolism</keyword>
<evidence type="ECO:0000256" key="6">
    <source>
        <dbReference type="ARBA" id="ARBA00022777"/>
    </source>
</evidence>
<dbReference type="EMBL" id="HG794546">
    <property type="protein sequence ID" value="CDL00069.1"/>
    <property type="molecule type" value="Genomic_DNA"/>
</dbReference>
<comment type="cofactor">
    <cofactor evidence="1">
        <name>Mg(2+)</name>
        <dbReference type="ChEBI" id="CHEBI:18420"/>
    </cofactor>
</comment>
<dbReference type="AlphaFoldDB" id="V6F3P1"/>
<dbReference type="InterPro" id="IPR050187">
    <property type="entry name" value="Lipid_Phosphate_FormReg"/>
</dbReference>
<dbReference type="eggNOG" id="COG1597">
    <property type="taxonomic scope" value="Bacteria"/>
</dbReference>
<keyword evidence="11" id="KW-1208">Phospholipid metabolism</keyword>
<keyword evidence="7" id="KW-0067">ATP-binding</keyword>
<dbReference type="PROSITE" id="PS50146">
    <property type="entry name" value="DAGK"/>
    <property type="match status" value="1"/>
</dbReference>
<accession>V6F3P1</accession>
<evidence type="ECO:0000313" key="14">
    <source>
        <dbReference type="Proteomes" id="UP000018922"/>
    </source>
</evidence>
<evidence type="ECO:0000256" key="9">
    <source>
        <dbReference type="ARBA" id="ARBA00023098"/>
    </source>
</evidence>
<dbReference type="SUPFAM" id="SSF111331">
    <property type="entry name" value="NAD kinase/diacylglycerol kinase-like"/>
    <property type="match status" value="1"/>
</dbReference>
<keyword evidence="10" id="KW-0594">Phospholipid biosynthesis</keyword>
<evidence type="ECO:0000313" key="13">
    <source>
        <dbReference type="EMBL" id="CDL00069.1"/>
    </source>
</evidence>
<sequence length="318" mass="33594">MAQVIQRLMLAQTMIQTDNHTLATAQARRCLVIHNPTAGRRRKKRMLAVVERLRELGCTVTAMQTTQRGDAEAFARAASADDYDVIVAAGGDGTVNEVVNGMVAGTGGVALAVIPLGTANVLALEIGLDPKDEERIARAIAHGPARTIHLGVANGRHFVLMAGAGLDAHVVEGVNIALKRATGKLAYVVESAKQAFGYDFPEITVRANGEIYEGRMAVACKGRYYGGPFIAAPGASLESPKLEVCILPKTGVAGVMRYGLALPMNRLSDLPEVMVISAESMIIQGPRGAPLQGDGDIVARLPAEISIARETVQLIVPE</sequence>
<dbReference type="GO" id="GO:0005524">
    <property type="term" value="F:ATP binding"/>
    <property type="evidence" value="ECO:0007669"/>
    <property type="project" value="UniProtKB-KW"/>
</dbReference>
<organism evidence="13 14">
    <name type="scientific">Magnetospirillum gryphiswaldense (strain DSM 6361 / JCM 21280 / NBRC 15271 / MSR-1)</name>
    <dbReference type="NCBI Taxonomy" id="431944"/>
    <lineage>
        <taxon>Bacteria</taxon>
        <taxon>Pseudomonadati</taxon>
        <taxon>Pseudomonadota</taxon>
        <taxon>Alphaproteobacteria</taxon>
        <taxon>Rhodospirillales</taxon>
        <taxon>Rhodospirillaceae</taxon>
        <taxon>Magnetospirillum</taxon>
    </lineage>
</organism>
<dbReference type="GO" id="GO:0046872">
    <property type="term" value="F:metal ion binding"/>
    <property type="evidence" value="ECO:0007669"/>
    <property type="project" value="UniProtKB-KW"/>
</dbReference>
<evidence type="ECO:0000256" key="7">
    <source>
        <dbReference type="ARBA" id="ARBA00022840"/>
    </source>
</evidence>
<keyword evidence="2" id="KW-0444">Lipid biosynthesis</keyword>
<reference evidence="13 14" key="1">
    <citation type="journal article" date="2014" name="Genome Announc.">
        <title>Complete genome sequence of Magnetospirillum gryphiswaldense MSR-1.</title>
        <authorList>
            <person name="Wang X."/>
            <person name="Wang Q."/>
            <person name="Zhang W."/>
            <person name="Wang Y."/>
            <person name="Li L."/>
            <person name="Wen T."/>
            <person name="Zhang T."/>
            <person name="Zhang Y."/>
            <person name="Xu J."/>
            <person name="Hu J."/>
            <person name="Li S."/>
            <person name="Liu L."/>
            <person name="Liu J."/>
            <person name="Jiang W."/>
            <person name="Tian J."/>
            <person name="Li Y."/>
            <person name="Schuler D."/>
            <person name="Wang L."/>
            <person name="Li J."/>
        </authorList>
    </citation>
    <scope>NUCLEOTIDE SEQUENCE [LARGE SCALE GENOMIC DNA]</scope>
    <source>
        <strain evidence="14">DSM 6361 / JCM 21280 / NBRC 15271 / MSR-1</strain>
    </source>
</reference>
<evidence type="ECO:0000256" key="5">
    <source>
        <dbReference type="ARBA" id="ARBA00022741"/>
    </source>
</evidence>
<keyword evidence="5" id="KW-0547">Nucleotide-binding</keyword>
<dbReference type="GO" id="GO:0008654">
    <property type="term" value="P:phospholipid biosynthetic process"/>
    <property type="evidence" value="ECO:0007669"/>
    <property type="project" value="UniProtKB-KW"/>
</dbReference>
<evidence type="ECO:0000256" key="1">
    <source>
        <dbReference type="ARBA" id="ARBA00001946"/>
    </source>
</evidence>
<dbReference type="KEGG" id="mgy:MGMSRv2__2854"/>
<evidence type="ECO:0000256" key="8">
    <source>
        <dbReference type="ARBA" id="ARBA00022842"/>
    </source>
</evidence>
<dbReference type="STRING" id="1430440.MGMSRv2__2854"/>
<dbReference type="InterPro" id="IPR017438">
    <property type="entry name" value="ATP-NAD_kinase_N"/>
</dbReference>
<dbReference type="Gene3D" id="3.40.50.10330">
    <property type="entry name" value="Probable inorganic polyphosphate/atp-NAD kinase, domain 1"/>
    <property type="match status" value="1"/>
</dbReference>
<keyword evidence="8" id="KW-0460">Magnesium</keyword>
<evidence type="ECO:0000256" key="10">
    <source>
        <dbReference type="ARBA" id="ARBA00023209"/>
    </source>
</evidence>
<evidence type="ECO:0000256" key="4">
    <source>
        <dbReference type="ARBA" id="ARBA00022723"/>
    </source>
</evidence>
<evidence type="ECO:0000256" key="2">
    <source>
        <dbReference type="ARBA" id="ARBA00022516"/>
    </source>
</evidence>
<keyword evidence="6 13" id="KW-0418">Kinase</keyword>
<dbReference type="InterPro" id="IPR016064">
    <property type="entry name" value="NAD/diacylglycerol_kinase_sf"/>
</dbReference>
<evidence type="ECO:0000256" key="11">
    <source>
        <dbReference type="ARBA" id="ARBA00023264"/>
    </source>
</evidence>
<dbReference type="InterPro" id="IPR045540">
    <property type="entry name" value="YegS/DAGK_C"/>
</dbReference>
<dbReference type="PANTHER" id="PTHR12358">
    <property type="entry name" value="SPHINGOSINE KINASE"/>
    <property type="match status" value="1"/>
</dbReference>
<dbReference type="GO" id="GO:0005886">
    <property type="term" value="C:plasma membrane"/>
    <property type="evidence" value="ECO:0007669"/>
    <property type="project" value="TreeGrafter"/>
</dbReference>
<dbReference type="HOGENOM" id="CLU_045532_2_1_5"/>
<dbReference type="Proteomes" id="UP000018922">
    <property type="component" value="Chromosome I"/>
</dbReference>
<dbReference type="PANTHER" id="PTHR12358:SF106">
    <property type="entry name" value="LIPID KINASE YEGS"/>
    <property type="match status" value="1"/>
</dbReference>
<protein>
    <submittedName>
        <fullName evidence="13">Diacylglycerol kinase</fullName>
        <ecNumber evidence="13">2.7.1.107</ecNumber>
    </submittedName>
</protein>
<keyword evidence="14" id="KW-1185">Reference proteome</keyword>
<keyword evidence="3 13" id="KW-0808">Transferase</keyword>
<dbReference type="Gene3D" id="2.60.200.40">
    <property type="match status" value="1"/>
</dbReference>
<dbReference type="SMART" id="SM00046">
    <property type="entry name" value="DAGKc"/>
    <property type="match status" value="1"/>
</dbReference>
<dbReference type="GO" id="GO:0004143">
    <property type="term" value="F:ATP-dependent diacylglycerol kinase activity"/>
    <property type="evidence" value="ECO:0007669"/>
    <property type="project" value="UniProtKB-EC"/>
</dbReference>
<feature type="domain" description="DAGKc" evidence="12">
    <location>
        <begin position="25"/>
        <end position="157"/>
    </location>
</feature>
<dbReference type="Pfam" id="PF19279">
    <property type="entry name" value="YegS_C"/>
    <property type="match status" value="1"/>
</dbReference>
<name>V6F3P1_MAGGM</name>
<keyword evidence="4" id="KW-0479">Metal-binding</keyword>
<proteinExistence type="predicted"/>
<dbReference type="InterPro" id="IPR001206">
    <property type="entry name" value="Diacylglycerol_kinase_cat_dom"/>
</dbReference>
<dbReference type="InterPro" id="IPR005218">
    <property type="entry name" value="Diacylglycerol/lipid_kinase"/>
</dbReference>
<evidence type="ECO:0000256" key="3">
    <source>
        <dbReference type="ARBA" id="ARBA00022679"/>
    </source>
</evidence>
<dbReference type="EC" id="2.7.1.107" evidence="13"/>
<dbReference type="Pfam" id="PF00781">
    <property type="entry name" value="DAGK_cat"/>
    <property type="match status" value="1"/>
</dbReference>
<gene>
    <name evidence="13" type="ordered locus">MGMSRv2__2854</name>
</gene>
<dbReference type="NCBIfam" id="TIGR00147">
    <property type="entry name" value="YegS/Rv2252/BmrU family lipid kinase"/>
    <property type="match status" value="1"/>
</dbReference>
<evidence type="ECO:0000259" key="12">
    <source>
        <dbReference type="PROSITE" id="PS50146"/>
    </source>
</evidence>